<dbReference type="NCBIfam" id="NF001756">
    <property type="entry name" value="PRK00484.1"/>
    <property type="match status" value="1"/>
</dbReference>
<comment type="caution">
    <text evidence="11">The sequence shown here is derived from an EMBL/GenBank/DDBJ whole genome shotgun (WGS) entry which is preliminary data.</text>
</comment>
<dbReference type="InterPro" id="IPR004364">
    <property type="entry name" value="Aa-tRNA-synt_II"/>
</dbReference>
<dbReference type="InterPro" id="IPR045864">
    <property type="entry name" value="aa-tRNA-synth_II/BPL/LPL"/>
</dbReference>
<evidence type="ECO:0000313" key="11">
    <source>
        <dbReference type="EMBL" id="OGF18560.1"/>
    </source>
</evidence>
<feature type="binding site" evidence="7">
    <location>
        <position position="418"/>
    </location>
    <ligand>
        <name>Mg(2+)</name>
        <dbReference type="ChEBI" id="CHEBI:18420"/>
        <label>2</label>
    </ligand>
</feature>
<feature type="region of interest" description="Disordered" evidence="9">
    <location>
        <begin position="1"/>
        <end position="23"/>
    </location>
</feature>
<evidence type="ECO:0000313" key="12">
    <source>
        <dbReference type="Proteomes" id="UP000177878"/>
    </source>
</evidence>
<evidence type="ECO:0000256" key="4">
    <source>
        <dbReference type="ARBA" id="ARBA00022840"/>
    </source>
</evidence>
<dbReference type="GO" id="GO:0000049">
    <property type="term" value="F:tRNA binding"/>
    <property type="evidence" value="ECO:0007669"/>
    <property type="project" value="TreeGrafter"/>
</dbReference>
<sequence>MNKKPDHAAPAKPDGRASERQDRLHKLELLKQAGVNPYPAKARRDFTLADVKAGFDSLAAKNQELYVVGRVRSWREHGNISFAHIEDATGKLQLILGKNNLGAEAYKFFLKILDSGDFVQAKGKPLTTQAGEQSLQISELKLLTKTLRPMPAEHFGFKDEEERLRKRYLDILYNPEVKELISKKAKFWEAMRKFLSKNGFLEVETPVLENTTGGADARPFITHHHALDIDVYLRISAGELWQKRLMVAGLEKTFEIGRIFRNEGISAEHAQDYTQMEFYWAYANYEDGMKLVKKLYQYVAKETFGALRFKIGEWEVDLGGKWQKYDFVKTIKKYTGLDVLKASTEQIRQKLNELKIEYDESGFNLTRAVDNLWKYCRKNIAGPGFLVNVPVIMEPLAKRDEKNPSIVQRFQVILAGSEMGKGYSELNDPLDQAERFAAQQKLREAGDEEAQMFDHEFVEALEYGMPPTCGFGVSERLFSFLADKSIRDCQIFPLLRPKLNV</sequence>
<feature type="domain" description="Aminoacyl-transfer RNA synthetases class-II family profile" evidence="10">
    <location>
        <begin position="190"/>
        <end position="497"/>
    </location>
</feature>
<evidence type="ECO:0000256" key="2">
    <source>
        <dbReference type="ARBA" id="ARBA00022723"/>
    </source>
</evidence>
<dbReference type="PRINTS" id="PR00982">
    <property type="entry name" value="TRNASYNTHLYS"/>
</dbReference>
<evidence type="ECO:0000256" key="6">
    <source>
        <dbReference type="ARBA" id="ARBA00048573"/>
    </source>
</evidence>
<proteinExistence type="inferred from homology"/>
<dbReference type="GO" id="GO:0004824">
    <property type="term" value="F:lysine-tRNA ligase activity"/>
    <property type="evidence" value="ECO:0007669"/>
    <property type="project" value="UniProtKB-UniRule"/>
</dbReference>
<comment type="similarity">
    <text evidence="7">Belongs to the class-II aminoacyl-tRNA synthetase family.</text>
</comment>
<dbReference type="Proteomes" id="UP000177878">
    <property type="component" value="Unassembled WGS sequence"/>
</dbReference>
<dbReference type="Gene3D" id="3.30.930.10">
    <property type="entry name" value="Bira Bifunctional Protein, Domain 2"/>
    <property type="match status" value="1"/>
</dbReference>
<dbReference type="SUPFAM" id="SSF55681">
    <property type="entry name" value="Class II aaRS and biotin synthetases"/>
    <property type="match status" value="1"/>
</dbReference>
<evidence type="ECO:0000256" key="7">
    <source>
        <dbReference type="HAMAP-Rule" id="MF_00252"/>
    </source>
</evidence>
<evidence type="ECO:0000256" key="1">
    <source>
        <dbReference type="ARBA" id="ARBA00022598"/>
    </source>
</evidence>
<dbReference type="GO" id="GO:0005524">
    <property type="term" value="F:ATP binding"/>
    <property type="evidence" value="ECO:0007669"/>
    <property type="project" value="UniProtKB-UniRule"/>
</dbReference>
<dbReference type="CDD" id="cd04322">
    <property type="entry name" value="LysRS_N"/>
    <property type="match status" value="1"/>
</dbReference>
<comment type="catalytic activity">
    <reaction evidence="6 7 8">
        <text>tRNA(Lys) + L-lysine + ATP = L-lysyl-tRNA(Lys) + AMP + diphosphate</text>
        <dbReference type="Rhea" id="RHEA:20792"/>
        <dbReference type="Rhea" id="RHEA-COMP:9696"/>
        <dbReference type="Rhea" id="RHEA-COMP:9697"/>
        <dbReference type="ChEBI" id="CHEBI:30616"/>
        <dbReference type="ChEBI" id="CHEBI:32551"/>
        <dbReference type="ChEBI" id="CHEBI:33019"/>
        <dbReference type="ChEBI" id="CHEBI:78442"/>
        <dbReference type="ChEBI" id="CHEBI:78529"/>
        <dbReference type="ChEBI" id="CHEBI:456215"/>
        <dbReference type="EC" id="6.1.1.6"/>
    </reaction>
</comment>
<dbReference type="SUPFAM" id="SSF50249">
    <property type="entry name" value="Nucleic acid-binding proteins"/>
    <property type="match status" value="1"/>
</dbReference>
<comment type="caution">
    <text evidence="7">Lacks conserved residue(s) required for the propagation of feature annotation.</text>
</comment>
<dbReference type="InterPro" id="IPR018149">
    <property type="entry name" value="Lys-tRNA-synth_II_C"/>
</dbReference>
<evidence type="ECO:0000256" key="3">
    <source>
        <dbReference type="ARBA" id="ARBA00022741"/>
    </source>
</evidence>
<name>A0A1F5RVW6_9BACT</name>
<feature type="binding site" evidence="7">
    <location>
        <position position="418"/>
    </location>
    <ligand>
        <name>Mg(2+)</name>
        <dbReference type="ChEBI" id="CHEBI:18420"/>
        <label>1</label>
    </ligand>
</feature>
<dbReference type="InterPro" id="IPR004365">
    <property type="entry name" value="NA-bd_OB_tRNA"/>
</dbReference>
<comment type="subunit">
    <text evidence="7">Homodimer.</text>
</comment>
<dbReference type="GO" id="GO:0006430">
    <property type="term" value="P:lysyl-tRNA aminoacylation"/>
    <property type="evidence" value="ECO:0007669"/>
    <property type="project" value="UniProtKB-UniRule"/>
</dbReference>
<dbReference type="PANTHER" id="PTHR42918">
    <property type="entry name" value="LYSYL-TRNA SYNTHETASE"/>
    <property type="match status" value="1"/>
</dbReference>
<dbReference type="Pfam" id="PF01336">
    <property type="entry name" value="tRNA_anti-codon"/>
    <property type="match status" value="1"/>
</dbReference>
<evidence type="ECO:0000256" key="9">
    <source>
        <dbReference type="SAM" id="MobiDB-lite"/>
    </source>
</evidence>
<dbReference type="InterPro" id="IPR002313">
    <property type="entry name" value="Lys-tRNA-ligase_II"/>
</dbReference>
<dbReference type="GO" id="GO:0000287">
    <property type="term" value="F:magnesium ion binding"/>
    <property type="evidence" value="ECO:0007669"/>
    <property type="project" value="UniProtKB-UniRule"/>
</dbReference>
<comment type="subcellular location">
    <subcellularLocation>
        <location evidence="7">Cytoplasm</location>
    </subcellularLocation>
</comment>
<keyword evidence="3 7" id="KW-0547">Nucleotide-binding</keyword>
<reference evidence="11 12" key="1">
    <citation type="journal article" date="2016" name="Nat. Commun.">
        <title>Thousands of microbial genomes shed light on interconnected biogeochemical processes in an aquifer system.</title>
        <authorList>
            <person name="Anantharaman K."/>
            <person name="Brown C.T."/>
            <person name="Hug L.A."/>
            <person name="Sharon I."/>
            <person name="Castelle C.J."/>
            <person name="Probst A.J."/>
            <person name="Thomas B.C."/>
            <person name="Singh A."/>
            <person name="Wilkins M.J."/>
            <person name="Karaoz U."/>
            <person name="Brodie E.L."/>
            <person name="Williams K.H."/>
            <person name="Hubbard S.S."/>
            <person name="Banfield J.F."/>
        </authorList>
    </citation>
    <scope>NUCLEOTIDE SEQUENCE [LARGE SCALE GENOMIC DNA]</scope>
</reference>
<dbReference type="Gene3D" id="2.40.50.140">
    <property type="entry name" value="Nucleic acid-binding proteins"/>
    <property type="match status" value="1"/>
</dbReference>
<comment type="cofactor">
    <cofactor evidence="7 8">
        <name>Mg(2+)</name>
        <dbReference type="ChEBI" id="CHEBI:18420"/>
    </cofactor>
    <text evidence="7 8">Binds 3 Mg(2+) ions per subunit.</text>
</comment>
<dbReference type="HAMAP" id="MF_00252">
    <property type="entry name" value="Lys_tRNA_synth_class2"/>
    <property type="match status" value="1"/>
</dbReference>
<organism evidence="11 12">
    <name type="scientific">Candidatus Falkowbacteria bacterium RIFCSPLOWO2_02_FULL_45_15</name>
    <dbReference type="NCBI Taxonomy" id="1797988"/>
    <lineage>
        <taxon>Bacteria</taxon>
        <taxon>Candidatus Falkowiibacteriota</taxon>
    </lineage>
</organism>
<keyword evidence="1 7" id="KW-0436">Ligase</keyword>
<gene>
    <name evidence="7" type="primary">lysS</name>
    <name evidence="11" type="ORF">A3I35_03890</name>
</gene>
<dbReference type="GO" id="GO:0005829">
    <property type="term" value="C:cytosol"/>
    <property type="evidence" value="ECO:0007669"/>
    <property type="project" value="TreeGrafter"/>
</dbReference>
<dbReference type="NCBIfam" id="TIGR00499">
    <property type="entry name" value="lysS_bact"/>
    <property type="match status" value="1"/>
</dbReference>
<keyword evidence="7 8" id="KW-0460">Magnesium</keyword>
<keyword evidence="2 7" id="KW-0479">Metal-binding</keyword>
<dbReference type="InterPro" id="IPR012340">
    <property type="entry name" value="NA-bd_OB-fold"/>
</dbReference>
<evidence type="ECO:0000256" key="5">
    <source>
        <dbReference type="ARBA" id="ARBA00023146"/>
    </source>
</evidence>
<dbReference type="PANTHER" id="PTHR42918:SF15">
    <property type="entry name" value="LYSINE--TRNA LIGASE, CHLOROPLASTIC_MITOCHONDRIAL"/>
    <property type="match status" value="1"/>
</dbReference>
<keyword evidence="5 7" id="KW-0030">Aminoacyl-tRNA synthetase</keyword>
<dbReference type="InterPro" id="IPR044136">
    <property type="entry name" value="Lys-tRNA-ligase_II_N"/>
</dbReference>
<accession>A0A1F5RVW6</accession>
<dbReference type="EC" id="6.1.1.6" evidence="7"/>
<keyword evidence="4 7" id="KW-0067">ATP-binding</keyword>
<keyword evidence="7" id="KW-0963">Cytoplasm</keyword>
<dbReference type="PROSITE" id="PS50862">
    <property type="entry name" value="AA_TRNA_LIGASE_II"/>
    <property type="match status" value="1"/>
</dbReference>
<dbReference type="Pfam" id="PF00152">
    <property type="entry name" value="tRNA-synt_2"/>
    <property type="match status" value="1"/>
</dbReference>
<dbReference type="InterPro" id="IPR006195">
    <property type="entry name" value="aa-tRNA-synth_II"/>
</dbReference>
<evidence type="ECO:0000259" key="10">
    <source>
        <dbReference type="PROSITE" id="PS50862"/>
    </source>
</evidence>
<protein>
    <recommendedName>
        <fullName evidence="7">Lysine--tRNA ligase</fullName>
        <ecNumber evidence="7">6.1.1.6</ecNumber>
    </recommendedName>
    <alternativeName>
        <fullName evidence="7">Lysyl-tRNA synthetase</fullName>
        <shortName evidence="7">LysRS</shortName>
    </alternativeName>
</protein>
<evidence type="ECO:0000256" key="8">
    <source>
        <dbReference type="RuleBase" id="RU000336"/>
    </source>
</evidence>
<dbReference type="STRING" id="1797988.A3I35_03890"/>
<keyword evidence="7" id="KW-0648">Protein biosynthesis</keyword>
<dbReference type="EMBL" id="MFFV01000053">
    <property type="protein sequence ID" value="OGF18560.1"/>
    <property type="molecule type" value="Genomic_DNA"/>
</dbReference>
<dbReference type="AlphaFoldDB" id="A0A1F5RVW6"/>